<organism evidence="1 2">
    <name type="scientific">Paraglaciecola aquimarina</name>
    <dbReference type="NCBI Taxonomy" id="1235557"/>
    <lineage>
        <taxon>Bacteria</taxon>
        <taxon>Pseudomonadati</taxon>
        <taxon>Pseudomonadota</taxon>
        <taxon>Gammaproteobacteria</taxon>
        <taxon>Alteromonadales</taxon>
        <taxon>Alteromonadaceae</taxon>
        <taxon>Paraglaciecola</taxon>
    </lineage>
</organism>
<sequence>MAEKWHEAYLNQLSMLPMQQIEAHFQLSKLADWPNADGLNLYRQQSNMVDIVEFPAFVCQSQLAQTDAYYEQIIYQQKLIPTRPNSWHDLFNGLIWLQFPKTKQLLNALHVEDIKAFGLTPRSARRNSITHFDECGVIITYEKSLEDLSSAKQLLAKLTAHQWHEVFVEHRNMWGQGLHTFMFGHANLEMLLQPFIGLTGKWLAVEVPQGFSELCYKQQIAQVDDALHRHIKQQQVFSQKKPLSPIPLLGIPEYWNANKSPSFYQNSDYFRPARQHNRKSIR</sequence>
<evidence type="ECO:0000313" key="1">
    <source>
        <dbReference type="EMBL" id="MDU0355626.1"/>
    </source>
</evidence>
<evidence type="ECO:0000313" key="2">
    <source>
        <dbReference type="Proteomes" id="UP001247805"/>
    </source>
</evidence>
<protein>
    <submittedName>
        <fullName evidence="1">DUF3025 domain-containing protein</fullName>
    </submittedName>
</protein>
<accession>A0ABU3T052</accession>
<name>A0ABU3T052_9ALTE</name>
<dbReference type="Proteomes" id="UP001247805">
    <property type="component" value="Unassembled WGS sequence"/>
</dbReference>
<comment type="caution">
    <text evidence="1">The sequence shown here is derived from an EMBL/GenBank/DDBJ whole genome shotgun (WGS) entry which is preliminary data.</text>
</comment>
<reference evidence="1 2" key="1">
    <citation type="submission" date="2023-10" db="EMBL/GenBank/DDBJ databases">
        <title>Glaciecola aquimarina strain GGW-M5 nov., isolated from a coastal seawater.</title>
        <authorList>
            <person name="Bayburt H."/>
            <person name="Kim J.M."/>
            <person name="Choi B.J."/>
            <person name="Jeon C.O."/>
        </authorList>
    </citation>
    <scope>NUCLEOTIDE SEQUENCE [LARGE SCALE GENOMIC DNA]</scope>
    <source>
        <strain evidence="1 2">KCTC 32108</strain>
    </source>
</reference>
<dbReference type="RefSeq" id="WP_316027158.1">
    <property type="nucleotide sequence ID" value="NZ_JAWDIO010000002.1"/>
</dbReference>
<dbReference type="Pfam" id="PF11227">
    <property type="entry name" value="DUF3025"/>
    <property type="match status" value="1"/>
</dbReference>
<dbReference type="EMBL" id="JAWDIO010000002">
    <property type="protein sequence ID" value="MDU0355626.1"/>
    <property type="molecule type" value="Genomic_DNA"/>
</dbReference>
<dbReference type="InterPro" id="IPR021390">
    <property type="entry name" value="DUF3025"/>
</dbReference>
<keyword evidence="2" id="KW-1185">Reference proteome</keyword>
<proteinExistence type="predicted"/>
<gene>
    <name evidence="1" type="ORF">RS130_18555</name>
</gene>